<gene>
    <name evidence="2" type="ORF">WJX72_006699</name>
</gene>
<evidence type="ECO:0000256" key="1">
    <source>
        <dbReference type="SAM" id="MobiDB-lite"/>
    </source>
</evidence>
<reference evidence="2 3" key="1">
    <citation type="journal article" date="2024" name="Nat. Commun.">
        <title>Phylogenomics reveals the evolutionary origins of lichenization in chlorophyte algae.</title>
        <authorList>
            <person name="Puginier C."/>
            <person name="Libourel C."/>
            <person name="Otte J."/>
            <person name="Skaloud P."/>
            <person name="Haon M."/>
            <person name="Grisel S."/>
            <person name="Petersen M."/>
            <person name="Berrin J.G."/>
            <person name="Delaux P.M."/>
            <person name="Dal Grande F."/>
            <person name="Keller J."/>
        </authorList>
    </citation>
    <scope>NUCLEOTIDE SEQUENCE [LARGE SCALE GENOMIC DNA]</scope>
    <source>
        <strain evidence="2 3">SAG 2043</strain>
    </source>
</reference>
<dbReference type="Proteomes" id="UP001489004">
    <property type="component" value="Unassembled WGS sequence"/>
</dbReference>
<organism evidence="2 3">
    <name type="scientific">[Myrmecia] bisecta</name>
    <dbReference type="NCBI Taxonomy" id="41462"/>
    <lineage>
        <taxon>Eukaryota</taxon>
        <taxon>Viridiplantae</taxon>
        <taxon>Chlorophyta</taxon>
        <taxon>core chlorophytes</taxon>
        <taxon>Trebouxiophyceae</taxon>
        <taxon>Trebouxiales</taxon>
        <taxon>Trebouxiaceae</taxon>
        <taxon>Myrmecia</taxon>
    </lineage>
</organism>
<dbReference type="EMBL" id="JALJOR010000002">
    <property type="protein sequence ID" value="KAK9823967.1"/>
    <property type="molecule type" value="Genomic_DNA"/>
</dbReference>
<feature type="compositionally biased region" description="Acidic residues" evidence="1">
    <location>
        <begin position="137"/>
        <end position="151"/>
    </location>
</feature>
<evidence type="ECO:0000313" key="2">
    <source>
        <dbReference type="EMBL" id="KAK9823967.1"/>
    </source>
</evidence>
<protein>
    <submittedName>
        <fullName evidence="2">Uncharacterized protein</fullName>
    </submittedName>
</protein>
<proteinExistence type="predicted"/>
<name>A0AAW1QSB7_9CHLO</name>
<keyword evidence="3" id="KW-1185">Reference proteome</keyword>
<evidence type="ECO:0000313" key="3">
    <source>
        <dbReference type="Proteomes" id="UP001489004"/>
    </source>
</evidence>
<feature type="region of interest" description="Disordered" evidence="1">
    <location>
        <begin position="133"/>
        <end position="158"/>
    </location>
</feature>
<accession>A0AAW1QSB7</accession>
<comment type="caution">
    <text evidence="2">The sequence shown here is derived from an EMBL/GenBank/DDBJ whole genome shotgun (WGS) entry which is preliminary data.</text>
</comment>
<dbReference type="AlphaFoldDB" id="A0AAW1QSB7"/>
<sequence length="313" mass="33547">MLTAKQWLRHRPPEVVNFEVSGAASSTPHTTAPAAVKAWTDVVAQIQEPDAPAPFLSGIWNSRLSPDKQAAPILQQAQAVNDASAEQVACAVCQLWGCMVRWGTEFGLITCGKWWYVARRDGSDMLIGDLPWRQDSAEDDDEDEPTSDPDDLPFATKLSTTPGGMAPTCCCLIGIHIGLHARGLDTSSIIRVLRNGERAGHTNGTASASAQRALLRDVASETLHLKRHAMAYGASGSTVQGRIGKTSVAVKLAPFASAQGQGLLRKAGALPQLQPLWDHHVVALVDFGTTVDGDRNPARQAQEVVQMEQLFGS</sequence>